<sequence>MRPSWPLICRSEELRRVDAALMTEFSGVVISGSAGVGKSRLALEALTAAQARGCQTRLITGTHSGRAIPLGAFSSWTAAEVPDSVHLLTGVIDAVTHAPPSTEVVIVVDDVHLLDDLSAYVVNQIMQRNAAKLVLTLLDDAPTPAAVREIWKMGQFERLELEPLSAEQTSVLLSTALGADIDKGAASRLWDLTRGNPLYLRHIIEQEIADGRMKRHRGEVWQWVEEPVVPTSLVELIQSRIGTLPASVSDVIDTLSVSEPIELSVLARITDQRAIEDAETSGLVVVVSTDRGMAVRLAHPLYGEVRRRCAPATKLRRLRGLVAGELDASGADDDAHILVRRATLGLESDRPPDEKLLTKAAQSAVWLADLALAERLSEAAVRSGGGLEAELTRAHALSWLGRGDEAEAALARIDRSVLQSDGRARVGFLRSSNMLWSRGDPATAKAVIDEAAENVSAQHRAYIDTFRAVYWFAVDEPEAALRASSGLAVDDMPAVVGAELAWVLATVYAEAGQTTEAVSAAESGYVTATRSFDAPHMMFNIADSHVSALVLAGRVNEALDVGTRIRQQAADFTGTARPLGAAVAGRAAIAAGDLRSACALLQDSVTLLCAKHSLGWGYRYLIPRIEALAVRGSLSEATADLALLEHMPRPFRQLDHEQSRARAWVAAAEGAVNEGIDLLLSAARRASAKGQFAAEVLCLQTAIQFGYRGAASRLQELETRVDGPRVQLVARFAEALRDMDVGALAQLSGEFELMGDLVAAADTAAYASLGFRRAGKRGSALSCATRASELAERTGASTPALLGVLEPLPLTVREREIATLIGQGMSSRRIAERLHLSVRTVESHTYRAMSKTGTTSRNELAALLPHQRA</sequence>
<evidence type="ECO:0000313" key="2">
    <source>
        <dbReference type="Proteomes" id="UP001289645"/>
    </source>
</evidence>
<dbReference type="Proteomes" id="UP001289645">
    <property type="component" value="Unassembled WGS sequence"/>
</dbReference>
<gene>
    <name evidence="1" type="ORF">OHX15_21310</name>
</gene>
<dbReference type="EMBL" id="JAOXLN010000025">
    <property type="protein sequence ID" value="MDZ5087938.1"/>
    <property type="molecule type" value="Genomic_DNA"/>
</dbReference>
<evidence type="ECO:0000313" key="1">
    <source>
        <dbReference type="EMBL" id="MDZ5087938.1"/>
    </source>
</evidence>
<keyword evidence="2" id="KW-1185">Reference proteome</keyword>
<protein>
    <submittedName>
        <fullName evidence="1">LuxR C-terminal-related transcriptional regulator</fullName>
    </submittedName>
</protein>
<organism evidence="1 2">
    <name type="scientific">Mycolicibacterium parafortuitum</name>
    <name type="common">Mycobacterium parafortuitum</name>
    <dbReference type="NCBI Taxonomy" id="39692"/>
    <lineage>
        <taxon>Bacteria</taxon>
        <taxon>Bacillati</taxon>
        <taxon>Actinomycetota</taxon>
        <taxon>Actinomycetes</taxon>
        <taxon>Mycobacteriales</taxon>
        <taxon>Mycobacteriaceae</taxon>
        <taxon>Mycolicibacterium</taxon>
    </lineage>
</organism>
<reference evidence="1 2" key="1">
    <citation type="journal article" date="2021" name="Chemosphere">
        <title>Bioballs carrying a syntrophic Rhodococcus and Mycolicibacterium consortium for simultaneous sorption and biodegradation of fuel oil in contaminated freshwater.</title>
        <authorList>
            <person name="Naloka K."/>
            <person name="Polrit D."/>
            <person name="Muangchinda C."/>
            <person name="Thoetkiattikul H."/>
            <person name="Pinyakong O."/>
        </authorList>
    </citation>
    <scope>NUCLEOTIDE SEQUENCE [LARGE SCALE GENOMIC DNA]</scope>
    <source>
        <strain evidence="1 2">J101</strain>
    </source>
</reference>
<accession>A0ACC6MLX8</accession>
<name>A0ACC6MLX8_MYCPF</name>
<comment type="caution">
    <text evidence="1">The sequence shown here is derived from an EMBL/GenBank/DDBJ whole genome shotgun (WGS) entry which is preliminary data.</text>
</comment>
<proteinExistence type="predicted"/>